<keyword evidence="4 5" id="KW-0975">Bacterial flagellum</keyword>
<keyword evidence="8" id="KW-0282">Flagellum</keyword>
<keyword evidence="5" id="KW-0964">Secreted</keyword>
<feature type="domain" description="Flagellar hook-associated protein 2 C-terminal" evidence="7">
    <location>
        <begin position="211"/>
        <end position="454"/>
    </location>
</feature>
<proteinExistence type="inferred from homology"/>
<evidence type="ECO:0000256" key="2">
    <source>
        <dbReference type="ARBA" id="ARBA00011255"/>
    </source>
</evidence>
<dbReference type="GO" id="GO:0071973">
    <property type="term" value="P:bacterial-type flagellum-dependent cell motility"/>
    <property type="evidence" value="ECO:0007669"/>
    <property type="project" value="TreeGrafter"/>
</dbReference>
<organism evidence="8 9">
    <name type="scientific">Limnohabitans radicicola</name>
    <dbReference type="NCBI Taxonomy" id="2771427"/>
    <lineage>
        <taxon>Bacteria</taxon>
        <taxon>Pseudomonadati</taxon>
        <taxon>Pseudomonadota</taxon>
        <taxon>Betaproteobacteria</taxon>
        <taxon>Burkholderiales</taxon>
        <taxon>Comamonadaceae</taxon>
        <taxon>Limnohabitans</taxon>
    </lineage>
</organism>
<feature type="domain" description="Flagellar hook-associated protein 2 N-terminal" evidence="6">
    <location>
        <begin position="13"/>
        <end position="110"/>
    </location>
</feature>
<dbReference type="Pfam" id="PF07195">
    <property type="entry name" value="FliD_C"/>
    <property type="match status" value="1"/>
</dbReference>
<keyword evidence="9" id="KW-1185">Reference proteome</keyword>
<keyword evidence="8" id="KW-0966">Cell projection</keyword>
<dbReference type="Proteomes" id="UP000647424">
    <property type="component" value="Unassembled WGS sequence"/>
</dbReference>
<dbReference type="EMBL" id="JACYFT010000001">
    <property type="protein sequence ID" value="MBD8048955.1"/>
    <property type="molecule type" value="Genomic_DNA"/>
</dbReference>
<dbReference type="InterPro" id="IPR003481">
    <property type="entry name" value="FliD_N"/>
</dbReference>
<evidence type="ECO:0000259" key="6">
    <source>
        <dbReference type="Pfam" id="PF02465"/>
    </source>
</evidence>
<name>A0A927FFZ4_9BURK</name>
<dbReference type="PANTHER" id="PTHR30288">
    <property type="entry name" value="FLAGELLAR CAP/ASSEMBLY PROTEIN FLID"/>
    <property type="match status" value="1"/>
</dbReference>
<comment type="caution">
    <text evidence="8">The sequence shown here is derived from an EMBL/GenBank/DDBJ whole genome shotgun (WGS) entry which is preliminary data.</text>
</comment>
<evidence type="ECO:0000313" key="9">
    <source>
        <dbReference type="Proteomes" id="UP000647424"/>
    </source>
</evidence>
<sequence length="473" mass="49635">MATNIVTTLGAGSGIDVKSLAQSLVDAEKTPRKDAIEAKIKKTEAKISGHGAIKYALSQLQTAFAKMNDASEFASIKTTNSQPAAFGVSTTSLAEAGSFNVSVGQIAQAQRTVTGGFVARNTPLSPDDDLELTLVTGISPNTTSDTISVNTKTPAGIVSAINSANKGISAQLVNTGSNFKIVITGETGAAKAFTLTSSSTDVTFNAPAQVAQDAQFSINGLGITRSSNTISDVVDGVTFDLYTPTTTPARLDLQRETTSIKDNIKGLVTAYNDFESAMKVLGDRESKVDEFGGALAGDNLLQTVRSQVRSMVTGNFKAYANPSATTGTPLNPDVYAGRHVGLSIDRNGVLTLDEAKLDKALSSHFDQVSTMFTAGQNAQSIYNPANGGLAGEAVKKLDKMLRSTGIIDGQTKTATAKITAYKADLSKLDDQMTKLLDRYTQQFSVMESIVGNSNSVRTGLKNTFASMSNSNNN</sequence>
<evidence type="ECO:0000256" key="5">
    <source>
        <dbReference type="RuleBase" id="RU362066"/>
    </source>
</evidence>
<comment type="similarity">
    <text evidence="1 5">Belongs to the FliD family.</text>
</comment>
<dbReference type="RefSeq" id="WP_191817465.1">
    <property type="nucleotide sequence ID" value="NZ_JACYFT010000001.1"/>
</dbReference>
<evidence type="ECO:0000256" key="4">
    <source>
        <dbReference type="ARBA" id="ARBA00023143"/>
    </source>
</evidence>
<dbReference type="GO" id="GO:0007155">
    <property type="term" value="P:cell adhesion"/>
    <property type="evidence" value="ECO:0007669"/>
    <property type="project" value="InterPro"/>
</dbReference>
<evidence type="ECO:0000313" key="8">
    <source>
        <dbReference type="EMBL" id="MBD8048955.1"/>
    </source>
</evidence>
<dbReference type="InterPro" id="IPR040026">
    <property type="entry name" value="FliD"/>
</dbReference>
<evidence type="ECO:0000256" key="3">
    <source>
        <dbReference type="ARBA" id="ARBA00023054"/>
    </source>
</evidence>
<dbReference type="AlphaFoldDB" id="A0A927FFZ4"/>
<dbReference type="PANTHER" id="PTHR30288:SF0">
    <property type="entry name" value="FLAGELLAR HOOK-ASSOCIATED PROTEIN 2"/>
    <property type="match status" value="1"/>
</dbReference>
<comment type="function">
    <text evidence="5">Required for morphogenesis and for the elongation of the flagellar filament by facilitating polymerization of the flagellin monomers at the tip of growing filament. Forms a capping structure, which prevents flagellin subunits (transported through the central channel of the flagellum) from leaking out without polymerization at the distal end.</text>
</comment>
<dbReference type="GO" id="GO:0005576">
    <property type="term" value="C:extracellular region"/>
    <property type="evidence" value="ECO:0007669"/>
    <property type="project" value="UniProtKB-SubCell"/>
</dbReference>
<protein>
    <recommendedName>
        <fullName evidence="5">Flagellar hook-associated protein 2</fullName>
        <shortName evidence="5">HAP2</shortName>
    </recommendedName>
    <alternativeName>
        <fullName evidence="5">Flagellar cap protein</fullName>
    </alternativeName>
</protein>
<gene>
    <name evidence="8" type="primary">fliD</name>
    <name evidence="8" type="ORF">IC609_00240</name>
</gene>
<evidence type="ECO:0000256" key="1">
    <source>
        <dbReference type="ARBA" id="ARBA00009764"/>
    </source>
</evidence>
<dbReference type="Pfam" id="PF02465">
    <property type="entry name" value="FliD_N"/>
    <property type="match status" value="1"/>
</dbReference>
<comment type="subunit">
    <text evidence="2 5">Homopentamer.</text>
</comment>
<dbReference type="GO" id="GO:0009421">
    <property type="term" value="C:bacterial-type flagellum filament cap"/>
    <property type="evidence" value="ECO:0007669"/>
    <property type="project" value="InterPro"/>
</dbReference>
<keyword evidence="3" id="KW-0175">Coiled coil</keyword>
<dbReference type="GO" id="GO:0009424">
    <property type="term" value="C:bacterial-type flagellum hook"/>
    <property type="evidence" value="ECO:0007669"/>
    <property type="project" value="UniProtKB-UniRule"/>
</dbReference>
<comment type="subcellular location">
    <subcellularLocation>
        <location evidence="5">Secreted</location>
    </subcellularLocation>
    <subcellularLocation>
        <location evidence="5">Bacterial flagellum</location>
    </subcellularLocation>
</comment>
<dbReference type="InterPro" id="IPR010809">
    <property type="entry name" value="FliD_C"/>
</dbReference>
<keyword evidence="8" id="KW-0969">Cilium</keyword>
<reference evidence="8 9" key="1">
    <citation type="submission" date="2020-09" db="EMBL/GenBank/DDBJ databases">
        <title>Genome seq and assembly of Limnohabitants sp.</title>
        <authorList>
            <person name="Chhetri G."/>
        </authorList>
    </citation>
    <scope>NUCLEOTIDE SEQUENCE [LARGE SCALE GENOMIC DNA]</scope>
    <source>
        <strain evidence="8 9">JUR4</strain>
    </source>
</reference>
<accession>A0A927FFZ4</accession>
<evidence type="ECO:0000259" key="7">
    <source>
        <dbReference type="Pfam" id="PF07195"/>
    </source>
</evidence>